<name>A0ABN8J185_9NEOP</name>
<protein>
    <submittedName>
        <fullName evidence="2">Uncharacterized protein</fullName>
    </submittedName>
</protein>
<feature type="compositionally biased region" description="Gly residues" evidence="1">
    <location>
        <begin position="34"/>
        <end position="43"/>
    </location>
</feature>
<evidence type="ECO:0000313" key="2">
    <source>
        <dbReference type="EMBL" id="CAH2074098.1"/>
    </source>
</evidence>
<proteinExistence type="predicted"/>
<accession>A0ABN8J185</accession>
<gene>
    <name evidence="2" type="ORF">IPOD504_LOCUS15920</name>
</gene>
<evidence type="ECO:0000256" key="1">
    <source>
        <dbReference type="SAM" id="MobiDB-lite"/>
    </source>
</evidence>
<feature type="compositionally biased region" description="Polar residues" evidence="1">
    <location>
        <begin position="156"/>
        <end position="165"/>
    </location>
</feature>
<dbReference type="EMBL" id="OW152819">
    <property type="protein sequence ID" value="CAH2074098.1"/>
    <property type="molecule type" value="Genomic_DNA"/>
</dbReference>
<reference evidence="2" key="1">
    <citation type="submission" date="2022-03" db="EMBL/GenBank/DDBJ databases">
        <authorList>
            <person name="Martin H S."/>
        </authorList>
    </citation>
    <scope>NUCLEOTIDE SEQUENCE</scope>
</reference>
<feature type="non-terminal residue" evidence="2">
    <location>
        <position position="1"/>
    </location>
</feature>
<feature type="compositionally biased region" description="Basic residues" evidence="1">
    <location>
        <begin position="122"/>
        <end position="147"/>
    </location>
</feature>
<dbReference type="Proteomes" id="UP000837857">
    <property type="component" value="Chromosome 7"/>
</dbReference>
<feature type="region of interest" description="Disordered" evidence="1">
    <location>
        <begin position="31"/>
        <end position="70"/>
    </location>
</feature>
<sequence length="165" mass="17950">MLSAYPANESEHTTLLGLQLDRIPEISNRSAAGSGVGVRGGGASSRHATSRRAASRHVTRVATGRVTSRGAAYSRCVRVQRRRVGARQHVREGRRGVAGRPGAQHGYMQNTLGMRLPASLRGARREHERRRGRCGRRRAQPRPRHAGHPQPCAHSAPQTPVSRGP</sequence>
<feature type="compositionally biased region" description="Basic residues" evidence="1">
    <location>
        <begin position="48"/>
        <end position="59"/>
    </location>
</feature>
<keyword evidence="3" id="KW-1185">Reference proteome</keyword>
<evidence type="ECO:0000313" key="3">
    <source>
        <dbReference type="Proteomes" id="UP000837857"/>
    </source>
</evidence>
<feature type="region of interest" description="Disordered" evidence="1">
    <location>
        <begin position="82"/>
        <end position="165"/>
    </location>
</feature>
<organism evidence="2 3">
    <name type="scientific">Iphiclides podalirius</name>
    <name type="common">scarce swallowtail</name>
    <dbReference type="NCBI Taxonomy" id="110791"/>
    <lineage>
        <taxon>Eukaryota</taxon>
        <taxon>Metazoa</taxon>
        <taxon>Ecdysozoa</taxon>
        <taxon>Arthropoda</taxon>
        <taxon>Hexapoda</taxon>
        <taxon>Insecta</taxon>
        <taxon>Pterygota</taxon>
        <taxon>Neoptera</taxon>
        <taxon>Endopterygota</taxon>
        <taxon>Lepidoptera</taxon>
        <taxon>Glossata</taxon>
        <taxon>Ditrysia</taxon>
        <taxon>Papilionoidea</taxon>
        <taxon>Papilionidae</taxon>
        <taxon>Papilioninae</taxon>
        <taxon>Iphiclides</taxon>
    </lineage>
</organism>